<evidence type="ECO:0000256" key="11">
    <source>
        <dbReference type="RuleBase" id="RU361161"/>
    </source>
</evidence>
<comment type="similarity">
    <text evidence="3 11">Belongs to the glycosyl hydrolase 3 family.</text>
</comment>
<dbReference type="AlphaFoldDB" id="A0A9W4NU27"/>
<evidence type="ECO:0000313" key="14">
    <source>
        <dbReference type="Proteomes" id="UP001152592"/>
    </source>
</evidence>
<evidence type="ECO:0000256" key="10">
    <source>
        <dbReference type="ARBA" id="ARBA00023326"/>
    </source>
</evidence>
<dbReference type="Gene3D" id="3.40.50.1700">
    <property type="entry name" value="Glycoside hydrolase family 3 C-terminal domain"/>
    <property type="match status" value="1"/>
</dbReference>
<dbReference type="OrthoDB" id="434at2759"/>
<dbReference type="InterPro" id="IPR036962">
    <property type="entry name" value="Glyco_hydro_3_N_sf"/>
</dbReference>
<keyword evidence="6" id="KW-0136">Cellulose degradation</keyword>
<evidence type="ECO:0000256" key="5">
    <source>
        <dbReference type="ARBA" id="ARBA00022801"/>
    </source>
</evidence>
<evidence type="ECO:0000256" key="3">
    <source>
        <dbReference type="ARBA" id="ARBA00005336"/>
    </source>
</evidence>
<dbReference type="Pfam" id="PF00933">
    <property type="entry name" value="Glyco_hydro_3"/>
    <property type="match status" value="1"/>
</dbReference>
<evidence type="ECO:0000256" key="4">
    <source>
        <dbReference type="ARBA" id="ARBA00012744"/>
    </source>
</evidence>
<dbReference type="EC" id="3.2.1.21" evidence="4 11"/>
<comment type="pathway">
    <text evidence="2 11">Glycan metabolism; cellulose degradation.</text>
</comment>
<comment type="catalytic activity">
    <reaction evidence="1 11">
        <text>Hydrolysis of terminal, non-reducing beta-D-glucosyl residues with release of beta-D-glucose.</text>
        <dbReference type="EC" id="3.2.1.21"/>
    </reaction>
</comment>
<keyword evidence="7" id="KW-0325">Glycoprotein</keyword>
<dbReference type="GO" id="GO:0008422">
    <property type="term" value="F:beta-glucosidase activity"/>
    <property type="evidence" value="ECO:0007669"/>
    <property type="project" value="UniProtKB-EC"/>
</dbReference>
<dbReference type="Gene3D" id="3.20.20.300">
    <property type="entry name" value="Glycoside hydrolase, family 3, N-terminal domain"/>
    <property type="match status" value="2"/>
</dbReference>
<name>A0A9W4NU27_9EURO</name>
<protein>
    <recommendedName>
        <fullName evidence="4 11">beta-glucosidase</fullName>
        <ecNumber evidence="4 11">3.2.1.21</ecNumber>
    </recommendedName>
</protein>
<evidence type="ECO:0000259" key="12">
    <source>
        <dbReference type="PROSITE" id="PS51820"/>
    </source>
</evidence>
<reference evidence="13" key="1">
    <citation type="submission" date="2021-07" db="EMBL/GenBank/DDBJ databases">
        <authorList>
            <person name="Branca A.L. A."/>
        </authorList>
    </citation>
    <scope>NUCLEOTIDE SEQUENCE</scope>
</reference>
<keyword evidence="9 11" id="KW-0326">Glycosidase</keyword>
<dbReference type="Gene3D" id="2.60.40.10">
    <property type="entry name" value="Immunoglobulins"/>
    <property type="match status" value="1"/>
</dbReference>
<keyword evidence="10 11" id="KW-0624">Polysaccharide degradation</keyword>
<dbReference type="PRINTS" id="PR00133">
    <property type="entry name" value="GLHYDRLASE3"/>
</dbReference>
<evidence type="ECO:0000256" key="6">
    <source>
        <dbReference type="ARBA" id="ARBA00023001"/>
    </source>
</evidence>
<feature type="domain" description="PA14" evidence="12">
    <location>
        <begin position="378"/>
        <end position="540"/>
    </location>
</feature>
<sequence length="824" mass="90853">MSKMFSTNEILEKLTSEEKVSLLSATDWWRTPVIDRDEVFVPHIKATDGPNGARGESYVSGIKAACFPCGTSLGASFDKNLLFRTGQEIAKEAKTKSANVLLAPTLNVIRSPRGCQSEGIAATPKHFVANETENNRKLLTAEVDEQTLREIYLAPFQLVLKNSSPWCFMTSYNRVNGTYVADDARLVRDILRGEWGFKGLVISDWMGVYSTVPCLNAGVDLEMPGPTKFRGEKLLKPIQNNEVSEEAVDDCARRVLELAAKLGRFDQPVEPPERALEDESRDAFIRDGGAMGMVLLKNDGEVLPLPEGATVAVIGYHALTPTLGGGGSARVDSIHAISPADGFQAAGFRTKICPGVPVYGALPHADASSISQSGTEVQTGEPVLLEWFSGTAIGENPVHKEFRPLSEYMIKEKWPEYLDQTYCTRMSFDLRPVSTGAHVFSVISTGPAICYINGTKVFERQQDTNLSPESFYFFKSKLERRFDFNMKAGELYSIVLESWNTDLDILNREPLNGRMFQGSAIRFQEFVDIPGRIQEACTAAQESEYAIVCVGTTNEMESEGFDRDTMDLTSGQYEQIRAVSAANPKTIVVNFSGGPVTMTKFIDRVPAVLQAWFPGQECGHSLASVVSGKVNPSGRLPFTWPRKDEDNPTWLNFPCDKNNIVRYSERLNVGYRYYDHETAPDPLFPFGYGMSYTNFGISDISVIDGVVSGPEDVVRIVCSARNLGSRDGGLVVQYYVEGIGGSPHHDRPRPIKELKEFHKAELAAGGSTDISVTLDKFSFSFYNADQECWEVAPGVYRVHLGLSSQELVGTVVVTVVNGFVWKGI</sequence>
<dbReference type="InterPro" id="IPR001764">
    <property type="entry name" value="Glyco_hydro_3_N"/>
</dbReference>
<evidence type="ECO:0000313" key="13">
    <source>
        <dbReference type="EMBL" id="CAG8410921.1"/>
    </source>
</evidence>
<dbReference type="SMART" id="SM01217">
    <property type="entry name" value="Fn3_like"/>
    <property type="match status" value="1"/>
</dbReference>
<dbReference type="SUPFAM" id="SSF51445">
    <property type="entry name" value="(Trans)glycosidases"/>
    <property type="match status" value="1"/>
</dbReference>
<evidence type="ECO:0000256" key="8">
    <source>
        <dbReference type="ARBA" id="ARBA00023277"/>
    </source>
</evidence>
<evidence type="ECO:0000256" key="2">
    <source>
        <dbReference type="ARBA" id="ARBA00004987"/>
    </source>
</evidence>
<dbReference type="Gene3D" id="2.60.120.260">
    <property type="entry name" value="Galactose-binding domain-like"/>
    <property type="match status" value="1"/>
</dbReference>
<accession>A0A9W4NU27</accession>
<keyword evidence="5 11" id="KW-0378">Hydrolase</keyword>
<evidence type="ECO:0000256" key="7">
    <source>
        <dbReference type="ARBA" id="ARBA00023180"/>
    </source>
</evidence>
<dbReference type="InterPro" id="IPR002772">
    <property type="entry name" value="Glyco_hydro_3_C"/>
</dbReference>
<dbReference type="PROSITE" id="PS00775">
    <property type="entry name" value="GLYCOSYL_HYDROL_F3"/>
    <property type="match status" value="1"/>
</dbReference>
<dbReference type="Pfam" id="PF14310">
    <property type="entry name" value="Fn3-like"/>
    <property type="match status" value="1"/>
</dbReference>
<gene>
    <name evidence="13" type="ORF">PSALAMII_LOCUS8685</name>
</gene>
<dbReference type="InterPro" id="IPR036881">
    <property type="entry name" value="Glyco_hydro_3_C_sf"/>
</dbReference>
<evidence type="ECO:0000256" key="9">
    <source>
        <dbReference type="ARBA" id="ARBA00023295"/>
    </source>
</evidence>
<comment type="caution">
    <text evidence="13">The sequence shown here is derived from an EMBL/GenBank/DDBJ whole genome shotgun (WGS) entry which is preliminary data.</text>
</comment>
<dbReference type="Proteomes" id="UP001152592">
    <property type="component" value="Unassembled WGS sequence"/>
</dbReference>
<organism evidence="13 14">
    <name type="scientific">Penicillium salamii</name>
    <dbReference type="NCBI Taxonomy" id="1612424"/>
    <lineage>
        <taxon>Eukaryota</taxon>
        <taxon>Fungi</taxon>
        <taxon>Dikarya</taxon>
        <taxon>Ascomycota</taxon>
        <taxon>Pezizomycotina</taxon>
        <taxon>Eurotiomycetes</taxon>
        <taxon>Eurotiomycetidae</taxon>
        <taxon>Eurotiales</taxon>
        <taxon>Aspergillaceae</taxon>
        <taxon>Penicillium</taxon>
    </lineage>
</organism>
<dbReference type="InterPro" id="IPR019800">
    <property type="entry name" value="Glyco_hydro_3_AS"/>
</dbReference>
<dbReference type="InterPro" id="IPR037524">
    <property type="entry name" value="PA14/GLEYA"/>
</dbReference>
<dbReference type="PANTHER" id="PTHR42715:SF10">
    <property type="entry name" value="BETA-GLUCOSIDASE"/>
    <property type="match status" value="1"/>
</dbReference>
<dbReference type="Pfam" id="PF01915">
    <property type="entry name" value="Glyco_hydro_3_C"/>
    <property type="match status" value="1"/>
</dbReference>
<dbReference type="PANTHER" id="PTHR42715">
    <property type="entry name" value="BETA-GLUCOSIDASE"/>
    <property type="match status" value="1"/>
</dbReference>
<keyword evidence="8 11" id="KW-0119">Carbohydrate metabolism</keyword>
<dbReference type="InterPro" id="IPR013783">
    <property type="entry name" value="Ig-like_fold"/>
</dbReference>
<dbReference type="PROSITE" id="PS51820">
    <property type="entry name" value="PA14"/>
    <property type="match status" value="1"/>
</dbReference>
<dbReference type="InterPro" id="IPR026891">
    <property type="entry name" value="Fn3-like"/>
</dbReference>
<dbReference type="SUPFAM" id="SSF52279">
    <property type="entry name" value="Beta-D-glucan exohydrolase, C-terminal domain"/>
    <property type="match status" value="1"/>
</dbReference>
<dbReference type="InterPro" id="IPR050288">
    <property type="entry name" value="Cellulose_deg_GH3"/>
</dbReference>
<dbReference type="EMBL" id="CAJVPD010000266">
    <property type="protein sequence ID" value="CAG8410921.1"/>
    <property type="molecule type" value="Genomic_DNA"/>
</dbReference>
<dbReference type="GO" id="GO:0030245">
    <property type="term" value="P:cellulose catabolic process"/>
    <property type="evidence" value="ECO:0007669"/>
    <property type="project" value="UniProtKB-KW"/>
</dbReference>
<evidence type="ECO:0000256" key="1">
    <source>
        <dbReference type="ARBA" id="ARBA00000448"/>
    </source>
</evidence>
<proteinExistence type="inferred from homology"/>
<dbReference type="InterPro" id="IPR017853">
    <property type="entry name" value="GH"/>
</dbReference>